<evidence type="ECO:0000256" key="5">
    <source>
        <dbReference type="ARBA" id="ARBA00023004"/>
    </source>
</evidence>
<evidence type="ECO:0000256" key="3">
    <source>
        <dbReference type="ARBA" id="ARBA00022723"/>
    </source>
</evidence>
<keyword evidence="6 14" id="KW-0411">Iron-sulfur</keyword>
<dbReference type="InterPro" id="IPR011798">
    <property type="entry name" value="APS_reductase"/>
</dbReference>
<dbReference type="Gene3D" id="3.40.50.620">
    <property type="entry name" value="HUPs"/>
    <property type="match status" value="1"/>
</dbReference>
<dbReference type="PIRSF" id="PIRSF000857">
    <property type="entry name" value="PAPS_reductase"/>
    <property type="match status" value="1"/>
</dbReference>
<reference evidence="16 17" key="1">
    <citation type="submission" date="2019-09" db="EMBL/GenBank/DDBJ databases">
        <title>Complete genome sequence of Arachidicoccus sp. B3-10 isolated from apple orchard soil.</title>
        <authorList>
            <person name="Kim H.S."/>
            <person name="Han K.-I."/>
            <person name="Suh M.K."/>
            <person name="Lee K.C."/>
            <person name="Eom M.K."/>
            <person name="Kim J.-S."/>
            <person name="Kang S.W."/>
            <person name="Sin Y."/>
            <person name="Lee J.-S."/>
        </authorList>
    </citation>
    <scope>NUCLEOTIDE SEQUENCE [LARGE SCALE GENOMIC DNA]</scope>
    <source>
        <strain evidence="16 17">B3-10</strain>
    </source>
</reference>
<dbReference type="NCBIfam" id="TIGR02055">
    <property type="entry name" value="APS_reductase"/>
    <property type="match status" value="1"/>
</dbReference>
<evidence type="ECO:0000256" key="10">
    <source>
        <dbReference type="ARBA" id="ARBA00029514"/>
    </source>
</evidence>
<evidence type="ECO:0000313" key="16">
    <source>
        <dbReference type="EMBL" id="QES90839.1"/>
    </source>
</evidence>
<evidence type="ECO:0000256" key="11">
    <source>
        <dbReference type="ARBA" id="ARBA00030894"/>
    </source>
</evidence>
<dbReference type="GO" id="GO:0051539">
    <property type="term" value="F:4 iron, 4 sulfur cluster binding"/>
    <property type="evidence" value="ECO:0007669"/>
    <property type="project" value="UniProtKB-UniRule"/>
</dbReference>
<dbReference type="GO" id="GO:0019379">
    <property type="term" value="P:sulfate assimilation, phosphoadenylyl sulfate reduction by phosphoadenylyl-sulfate reductase (thioredoxin)"/>
    <property type="evidence" value="ECO:0007669"/>
    <property type="project" value="UniProtKB-UniRule"/>
</dbReference>
<dbReference type="EC" id="1.8.4.10" evidence="9 14"/>
<evidence type="ECO:0000256" key="14">
    <source>
        <dbReference type="HAMAP-Rule" id="MF_00063"/>
    </source>
</evidence>
<feature type="binding site" evidence="14">
    <location>
        <position position="201"/>
    </location>
    <ligand>
        <name>[4Fe-4S] cluster</name>
        <dbReference type="ChEBI" id="CHEBI:49883"/>
    </ligand>
</feature>
<dbReference type="CDD" id="cd23945">
    <property type="entry name" value="PAPS_reductase"/>
    <property type="match status" value="1"/>
</dbReference>
<gene>
    <name evidence="14" type="primary">cysH</name>
    <name evidence="16" type="ORF">E0W69_020040</name>
</gene>
<comment type="function">
    <text evidence="7 14">Catalyzes the formation of sulfite from adenosine 5'-phosphosulfate (APS) using thioredoxin as an electron donor.</text>
</comment>
<dbReference type="SUPFAM" id="SSF52402">
    <property type="entry name" value="Adenine nucleotide alpha hydrolases-like"/>
    <property type="match status" value="1"/>
</dbReference>
<evidence type="ECO:0000256" key="7">
    <source>
        <dbReference type="ARBA" id="ARBA00024298"/>
    </source>
</evidence>
<evidence type="ECO:0000256" key="9">
    <source>
        <dbReference type="ARBA" id="ARBA00024386"/>
    </source>
</evidence>
<keyword evidence="5 14" id="KW-0408">Iron</keyword>
<comment type="similarity">
    <text evidence="1 14">Belongs to the PAPS reductase family. CysH subfamily.</text>
</comment>
<evidence type="ECO:0000256" key="8">
    <source>
        <dbReference type="ARBA" id="ARBA00024327"/>
    </source>
</evidence>
<evidence type="ECO:0000256" key="2">
    <source>
        <dbReference type="ARBA" id="ARBA00022490"/>
    </source>
</evidence>
<evidence type="ECO:0000256" key="4">
    <source>
        <dbReference type="ARBA" id="ARBA00023002"/>
    </source>
</evidence>
<comment type="catalytic activity">
    <reaction evidence="13 14">
        <text>[thioredoxin]-disulfide + sulfite + AMP + 2 H(+) = adenosine 5'-phosphosulfate + [thioredoxin]-dithiol</text>
        <dbReference type="Rhea" id="RHEA:21976"/>
        <dbReference type="Rhea" id="RHEA-COMP:10698"/>
        <dbReference type="Rhea" id="RHEA-COMP:10700"/>
        <dbReference type="ChEBI" id="CHEBI:15378"/>
        <dbReference type="ChEBI" id="CHEBI:17359"/>
        <dbReference type="ChEBI" id="CHEBI:29950"/>
        <dbReference type="ChEBI" id="CHEBI:50058"/>
        <dbReference type="ChEBI" id="CHEBI:58243"/>
        <dbReference type="ChEBI" id="CHEBI:456215"/>
        <dbReference type="EC" id="1.8.4.10"/>
    </reaction>
</comment>
<accession>A0A5P2G947</accession>
<keyword evidence="2 14" id="KW-0963">Cytoplasm</keyword>
<dbReference type="NCBIfam" id="NF002537">
    <property type="entry name" value="PRK02090.1"/>
    <property type="match status" value="1"/>
</dbReference>
<dbReference type="Pfam" id="PF01507">
    <property type="entry name" value="PAPS_reduct"/>
    <property type="match status" value="1"/>
</dbReference>
<keyword evidence="3 14" id="KW-0479">Metal-binding</keyword>
<comment type="pathway">
    <text evidence="8 14">Sulfur metabolism; hydrogen sulfide biosynthesis; sulfite from sulfate.</text>
</comment>
<dbReference type="OrthoDB" id="9794018at2"/>
<dbReference type="GO" id="GO:0046872">
    <property type="term" value="F:metal ion binding"/>
    <property type="evidence" value="ECO:0007669"/>
    <property type="project" value="UniProtKB-KW"/>
</dbReference>
<feature type="binding site" evidence="14">
    <location>
        <position position="204"/>
    </location>
    <ligand>
        <name>[4Fe-4S] cluster</name>
        <dbReference type="ChEBI" id="CHEBI:49883"/>
    </ligand>
</feature>
<name>A0A5P2G947_9BACT</name>
<dbReference type="GO" id="GO:0004604">
    <property type="term" value="F:phosphoadenylyl-sulfate reductase (thioredoxin) activity"/>
    <property type="evidence" value="ECO:0007669"/>
    <property type="project" value="UniProtKB-UniRule"/>
</dbReference>
<dbReference type="Proteomes" id="UP000292424">
    <property type="component" value="Chromosome"/>
</dbReference>
<evidence type="ECO:0000256" key="1">
    <source>
        <dbReference type="ARBA" id="ARBA00009732"/>
    </source>
</evidence>
<dbReference type="GO" id="GO:0019344">
    <property type="term" value="P:cysteine biosynthetic process"/>
    <property type="evidence" value="ECO:0007669"/>
    <property type="project" value="InterPro"/>
</dbReference>
<feature type="active site" description="Nucleophile; cysteine thiosulfonate intermediate" evidence="14">
    <location>
        <position position="229"/>
    </location>
</feature>
<proteinExistence type="inferred from homology"/>
<dbReference type="InterPro" id="IPR004511">
    <property type="entry name" value="PAPS/APS_Rdtase"/>
</dbReference>
<dbReference type="NCBIfam" id="TIGR00434">
    <property type="entry name" value="cysH"/>
    <property type="match status" value="1"/>
</dbReference>
<feature type="domain" description="Phosphoadenosine phosphosulphate reductase" evidence="15">
    <location>
        <begin position="33"/>
        <end position="207"/>
    </location>
</feature>
<dbReference type="PANTHER" id="PTHR46482:SF9">
    <property type="entry name" value="5'-ADENYLYLSULFATE REDUCTASE 1, CHLOROPLASTIC"/>
    <property type="match status" value="1"/>
</dbReference>
<dbReference type="InterPro" id="IPR014729">
    <property type="entry name" value="Rossmann-like_a/b/a_fold"/>
</dbReference>
<dbReference type="KEGG" id="arac:E0W69_020040"/>
<keyword evidence="4 14" id="KW-0560">Oxidoreductase</keyword>
<evidence type="ECO:0000256" key="6">
    <source>
        <dbReference type="ARBA" id="ARBA00023014"/>
    </source>
</evidence>
<comment type="subcellular location">
    <subcellularLocation>
        <location evidence="14">Cytoplasm</location>
    </subcellularLocation>
</comment>
<dbReference type="GO" id="GO:0070814">
    <property type="term" value="P:hydrogen sulfide biosynthetic process"/>
    <property type="evidence" value="ECO:0007669"/>
    <property type="project" value="UniProtKB-UniRule"/>
</dbReference>
<dbReference type="InterPro" id="IPR002500">
    <property type="entry name" value="PAPS_reduct_dom"/>
</dbReference>
<dbReference type="HAMAP" id="MF_00063">
    <property type="entry name" value="CysH"/>
    <property type="match status" value="1"/>
</dbReference>
<evidence type="ECO:0000256" key="12">
    <source>
        <dbReference type="ARBA" id="ARBA00032041"/>
    </source>
</evidence>
<feature type="binding site" evidence="14">
    <location>
        <position position="118"/>
    </location>
    <ligand>
        <name>[4Fe-4S] cluster</name>
        <dbReference type="ChEBI" id="CHEBI:49883"/>
    </ligand>
</feature>
<sequence length="242" mass="28250">MDSNQLPVLTKKIEALSEIEALTYIGNMYPEDVIFSSSFGLEDQVITDMILANNLPISIFTLDTGRMFRETYSTWSQTNDYYHTKIKAFYPKSEPLEDYIFEHGPNAFYESVELRKQCCFIRKVEPLGRALQGKKVWITGMRAEQSANRHDLPQLEWDETHQVYKFHPLLHWTFEDVKKYISEHHVPYNPLQDQGYVSIGCQPCTRAIKDGEDFRAGRWWWEDNSKKECGLHIHGSVTSTNN</sequence>
<dbReference type="AlphaFoldDB" id="A0A5P2G947"/>
<organism evidence="16 17">
    <name type="scientific">Rhizosphaericola mali</name>
    <dbReference type="NCBI Taxonomy" id="2545455"/>
    <lineage>
        <taxon>Bacteria</taxon>
        <taxon>Pseudomonadati</taxon>
        <taxon>Bacteroidota</taxon>
        <taxon>Chitinophagia</taxon>
        <taxon>Chitinophagales</taxon>
        <taxon>Chitinophagaceae</taxon>
        <taxon>Rhizosphaericola</taxon>
    </lineage>
</organism>
<dbReference type="RefSeq" id="WP_131331822.1">
    <property type="nucleotide sequence ID" value="NZ_CP044016.1"/>
</dbReference>
<dbReference type="GO" id="GO:0043866">
    <property type="term" value="F:adenylyl-sulfate reductase (thioredoxin) activity"/>
    <property type="evidence" value="ECO:0007669"/>
    <property type="project" value="UniProtKB-EC"/>
</dbReference>
<dbReference type="GO" id="GO:0005737">
    <property type="term" value="C:cytoplasm"/>
    <property type="evidence" value="ECO:0007669"/>
    <property type="project" value="UniProtKB-SubCell"/>
</dbReference>
<comment type="cofactor">
    <cofactor evidence="14">
        <name>[4Fe-4S] cluster</name>
        <dbReference type="ChEBI" id="CHEBI:49883"/>
    </cofactor>
    <text evidence="14">Binds 1 [4Fe-4S] cluster per subunit.</text>
</comment>
<evidence type="ECO:0000313" key="17">
    <source>
        <dbReference type="Proteomes" id="UP000292424"/>
    </source>
</evidence>
<feature type="binding site" evidence="14">
    <location>
        <position position="119"/>
    </location>
    <ligand>
        <name>[4Fe-4S] cluster</name>
        <dbReference type="ChEBI" id="CHEBI:49883"/>
    </ligand>
</feature>
<evidence type="ECO:0000259" key="15">
    <source>
        <dbReference type="Pfam" id="PF01507"/>
    </source>
</evidence>
<dbReference type="EMBL" id="CP044016">
    <property type="protein sequence ID" value="QES90839.1"/>
    <property type="molecule type" value="Genomic_DNA"/>
</dbReference>
<dbReference type="PANTHER" id="PTHR46482">
    <property type="entry name" value="5'-ADENYLYLSULFATE REDUCTASE 3, CHLOROPLASTIC"/>
    <property type="match status" value="1"/>
</dbReference>
<evidence type="ECO:0000256" key="13">
    <source>
        <dbReference type="ARBA" id="ARBA00048441"/>
    </source>
</evidence>
<keyword evidence="17" id="KW-1185">Reference proteome</keyword>
<protein>
    <recommendedName>
        <fullName evidence="10 14">Adenosine 5'-phosphosulfate reductase</fullName>
        <shortName evidence="14">APS reductase</shortName>
        <ecNumber evidence="9 14">1.8.4.10</ecNumber>
    </recommendedName>
    <alternativeName>
        <fullName evidence="12 14">5'-adenylylsulfate reductase</fullName>
    </alternativeName>
    <alternativeName>
        <fullName evidence="11 14">Thioredoxin-dependent 5'-adenylylsulfate reductase</fullName>
    </alternativeName>
</protein>